<proteinExistence type="predicted"/>
<dbReference type="AlphaFoldDB" id="A0A383BD89"/>
<evidence type="ECO:0000313" key="2">
    <source>
        <dbReference type="EMBL" id="SVE18087.1"/>
    </source>
</evidence>
<organism evidence="2">
    <name type="scientific">marine metagenome</name>
    <dbReference type="NCBI Taxonomy" id="408172"/>
    <lineage>
        <taxon>unclassified sequences</taxon>
        <taxon>metagenomes</taxon>
        <taxon>ecological metagenomes</taxon>
    </lineage>
</organism>
<accession>A0A383BD89</accession>
<gene>
    <name evidence="2" type="ORF">METZ01_LOCUS470941</name>
</gene>
<evidence type="ECO:0000256" key="1">
    <source>
        <dbReference type="SAM" id="MobiDB-lite"/>
    </source>
</evidence>
<feature type="region of interest" description="Disordered" evidence="1">
    <location>
        <begin position="108"/>
        <end position="127"/>
    </location>
</feature>
<feature type="non-terminal residue" evidence="2">
    <location>
        <position position="1"/>
    </location>
</feature>
<dbReference type="EMBL" id="UINC01199587">
    <property type="protein sequence ID" value="SVE18087.1"/>
    <property type="molecule type" value="Genomic_DNA"/>
</dbReference>
<feature type="compositionally biased region" description="Polar residues" evidence="1">
    <location>
        <begin position="115"/>
        <end position="127"/>
    </location>
</feature>
<reference evidence="2" key="1">
    <citation type="submission" date="2018-05" db="EMBL/GenBank/DDBJ databases">
        <authorList>
            <person name="Lanie J.A."/>
            <person name="Ng W.-L."/>
            <person name="Kazmierczak K.M."/>
            <person name="Andrzejewski T.M."/>
            <person name="Davidsen T.M."/>
            <person name="Wayne K.J."/>
            <person name="Tettelin H."/>
            <person name="Glass J.I."/>
            <person name="Rusch D."/>
            <person name="Podicherti R."/>
            <person name="Tsui H.-C.T."/>
            <person name="Winkler M.E."/>
        </authorList>
    </citation>
    <scope>NUCLEOTIDE SEQUENCE</scope>
</reference>
<protein>
    <recommendedName>
        <fullName evidence="3">LysR substrate-binding domain-containing protein</fullName>
    </recommendedName>
</protein>
<name>A0A383BD89_9ZZZZ</name>
<evidence type="ECO:0008006" key="3">
    <source>
        <dbReference type="Google" id="ProtNLM"/>
    </source>
</evidence>
<sequence>NRLGRSWHETYQSPLPRMLQIAIASGLGVGVLPPSALDVRYTQSVKNLNREFTHSLIPLDRAAGWPNLRSVEIGIYCLAADSHPLSAKLIGGLSRVIDGLEGVQAKKRSDASAIQHPSGSTRKTVDK</sequence>